<proteinExistence type="predicted"/>
<comment type="caution">
    <text evidence="1">The sequence shown here is derived from an EMBL/GenBank/DDBJ whole genome shotgun (WGS) entry which is preliminary data.</text>
</comment>
<organism evidence="1 2">
    <name type="scientific">Penicillium thymicola</name>
    <dbReference type="NCBI Taxonomy" id="293382"/>
    <lineage>
        <taxon>Eukaryota</taxon>
        <taxon>Fungi</taxon>
        <taxon>Dikarya</taxon>
        <taxon>Ascomycota</taxon>
        <taxon>Pezizomycotina</taxon>
        <taxon>Eurotiomycetes</taxon>
        <taxon>Eurotiomycetidae</taxon>
        <taxon>Eurotiales</taxon>
        <taxon>Aspergillaceae</taxon>
        <taxon>Penicillium</taxon>
    </lineage>
</organism>
<reference evidence="1" key="1">
    <citation type="submission" date="2015-06" db="EMBL/GenBank/DDBJ databases">
        <authorList>
            <person name="Nguyen H."/>
        </authorList>
    </citation>
    <scope>NUCLEOTIDE SEQUENCE</scope>
    <source>
        <strain evidence="1">DAOM 180753</strain>
    </source>
</reference>
<keyword evidence="2" id="KW-1185">Reference proteome</keyword>
<dbReference type="AlphaFoldDB" id="A0AAI9THX5"/>
<name>A0AAI9THX5_PENTH</name>
<evidence type="ECO:0000313" key="1">
    <source>
        <dbReference type="EMBL" id="KAJ9487517.1"/>
    </source>
</evidence>
<sequence length="82" mass="9439">MIFPSPKVAQIILNPIPRWDTSWNVFLFSETHRHQSRIQSWPIGPLHLGLQRYTNKSVCSVTDDPVWVLCSPNMVVLGRIGR</sequence>
<accession>A0AAI9THX5</accession>
<protein>
    <submittedName>
        <fullName evidence="1">Uncharacterized protein</fullName>
    </submittedName>
</protein>
<dbReference type="Proteomes" id="UP001227192">
    <property type="component" value="Unassembled WGS sequence"/>
</dbReference>
<reference evidence="1" key="2">
    <citation type="journal article" date="2016" name="Fungal Biol.">
        <title>Ochratoxin A production by Penicillium thymicola.</title>
        <authorList>
            <person name="Nguyen H.D.T."/>
            <person name="McMullin D.R."/>
            <person name="Ponomareva E."/>
            <person name="Riley R."/>
            <person name="Pomraning K.R."/>
            <person name="Baker S.E."/>
            <person name="Seifert K.A."/>
        </authorList>
    </citation>
    <scope>NUCLEOTIDE SEQUENCE</scope>
    <source>
        <strain evidence="1">DAOM 180753</strain>
    </source>
</reference>
<evidence type="ECO:0000313" key="2">
    <source>
        <dbReference type="Proteomes" id="UP001227192"/>
    </source>
</evidence>
<gene>
    <name evidence="1" type="ORF">VN97_g5799</name>
</gene>
<dbReference type="EMBL" id="LACB01000156">
    <property type="protein sequence ID" value="KAJ9487517.1"/>
    <property type="molecule type" value="Genomic_DNA"/>
</dbReference>